<reference evidence="1 2" key="1">
    <citation type="submission" date="2017-07" db="EMBL/GenBank/DDBJ databases">
        <title>Flavobacterium cyanobacteriorum sp. nov., isolated from cyanobacterial aggregates in a eutrophic lake.</title>
        <authorList>
            <person name="Cai H."/>
        </authorList>
    </citation>
    <scope>NUCLEOTIDE SEQUENCE [LARGE SCALE GENOMIC DNA]</scope>
    <source>
        <strain evidence="1 2">TH021</strain>
    </source>
</reference>
<keyword evidence="2" id="KW-1185">Reference proteome</keyword>
<dbReference type="AlphaFoldDB" id="A0A255YSQ0"/>
<gene>
    <name evidence="1" type="ORF">CHU92_14230</name>
</gene>
<evidence type="ECO:0000313" key="2">
    <source>
        <dbReference type="Proteomes" id="UP000216605"/>
    </source>
</evidence>
<sequence>MQSYSNKNNQISPKFKFWCSFWNYLYDNKKQFIIMKKIFLFFAFAGMAVFTGCDNDDDVVYTDNDTISQVIELTNVDFNAGNNFTIFYQFAPPTFDADVVLVYRLVNVDGFDVWQQIPRTIYLNNGGEVDYDFNFTADDVEIFMQSNEFADLNALPGLTQNQIFRIVRVPGFFANTVNVNSYDAVIEALGQQGGVEVHRLEN</sequence>
<dbReference type="EMBL" id="NOXV01000303">
    <property type="protein sequence ID" value="OYQ32242.1"/>
    <property type="molecule type" value="Genomic_DNA"/>
</dbReference>
<evidence type="ECO:0000313" key="1">
    <source>
        <dbReference type="EMBL" id="OYQ32242.1"/>
    </source>
</evidence>
<comment type="caution">
    <text evidence="1">The sequence shown here is derived from an EMBL/GenBank/DDBJ whole genome shotgun (WGS) entry which is preliminary data.</text>
</comment>
<protein>
    <submittedName>
        <fullName evidence="1">Uncharacterized protein</fullName>
    </submittedName>
</protein>
<organism evidence="1 2">
    <name type="scientific">Flavobacterium cyanobacteriorum</name>
    <dbReference type="NCBI Taxonomy" id="2022802"/>
    <lineage>
        <taxon>Bacteria</taxon>
        <taxon>Pseudomonadati</taxon>
        <taxon>Bacteroidota</taxon>
        <taxon>Flavobacteriia</taxon>
        <taxon>Flavobacteriales</taxon>
        <taxon>Flavobacteriaceae</taxon>
        <taxon>Flavobacterium</taxon>
    </lineage>
</organism>
<accession>A0A255YSQ0</accession>
<proteinExistence type="predicted"/>
<dbReference type="Proteomes" id="UP000216605">
    <property type="component" value="Unassembled WGS sequence"/>
</dbReference>
<name>A0A255YSQ0_9FLAO</name>